<gene>
    <name evidence="1" type="ORF">CTI12_AA540000</name>
</gene>
<organism evidence="1 2">
    <name type="scientific">Artemisia annua</name>
    <name type="common">Sweet wormwood</name>
    <dbReference type="NCBI Taxonomy" id="35608"/>
    <lineage>
        <taxon>Eukaryota</taxon>
        <taxon>Viridiplantae</taxon>
        <taxon>Streptophyta</taxon>
        <taxon>Embryophyta</taxon>
        <taxon>Tracheophyta</taxon>
        <taxon>Spermatophyta</taxon>
        <taxon>Magnoliopsida</taxon>
        <taxon>eudicotyledons</taxon>
        <taxon>Gunneridae</taxon>
        <taxon>Pentapetalae</taxon>
        <taxon>asterids</taxon>
        <taxon>campanulids</taxon>
        <taxon>Asterales</taxon>
        <taxon>Asteraceae</taxon>
        <taxon>Asteroideae</taxon>
        <taxon>Anthemideae</taxon>
        <taxon>Artemisiinae</taxon>
        <taxon>Artemisia</taxon>
    </lineage>
</organism>
<proteinExistence type="predicted"/>
<keyword evidence="1" id="KW-0695">RNA-directed DNA polymerase</keyword>
<accession>A0A2U1L1X5</accession>
<comment type="caution">
    <text evidence="1">The sequence shown here is derived from an EMBL/GenBank/DDBJ whole genome shotgun (WGS) entry which is preliminary data.</text>
</comment>
<keyword evidence="2" id="KW-1185">Reference proteome</keyword>
<sequence>MGRMPRGGAEESQFTALLEAIREVRLSDSSDGWIWGLDHSGFSVASARKYIDEQVLTGGYTTTRWPRCVPIKVNVFMWRLGLNKLPTLANMDRKVLLAYLIDKDHMSWEYQFGCSLWLDIVAIFELRQTLYIGVPFTRST</sequence>
<dbReference type="EMBL" id="PKPP01012069">
    <property type="protein sequence ID" value="PWA43003.1"/>
    <property type="molecule type" value="Genomic_DNA"/>
</dbReference>
<protein>
    <submittedName>
        <fullName evidence="1">RNA-directed DNA polymerase, eukaryota</fullName>
    </submittedName>
</protein>
<dbReference type="GO" id="GO:0003964">
    <property type="term" value="F:RNA-directed DNA polymerase activity"/>
    <property type="evidence" value="ECO:0007669"/>
    <property type="project" value="UniProtKB-KW"/>
</dbReference>
<evidence type="ECO:0000313" key="2">
    <source>
        <dbReference type="Proteomes" id="UP000245207"/>
    </source>
</evidence>
<name>A0A2U1L1X5_ARTAN</name>
<dbReference type="AlphaFoldDB" id="A0A2U1L1X5"/>
<evidence type="ECO:0000313" key="1">
    <source>
        <dbReference type="EMBL" id="PWA43003.1"/>
    </source>
</evidence>
<keyword evidence="1" id="KW-0808">Transferase</keyword>
<keyword evidence="1" id="KW-0548">Nucleotidyltransferase</keyword>
<dbReference type="OrthoDB" id="5562961at2759"/>
<dbReference type="Proteomes" id="UP000245207">
    <property type="component" value="Unassembled WGS sequence"/>
</dbReference>
<reference evidence="1 2" key="1">
    <citation type="journal article" date="2018" name="Mol. Plant">
        <title>The genome of Artemisia annua provides insight into the evolution of Asteraceae family and artemisinin biosynthesis.</title>
        <authorList>
            <person name="Shen Q."/>
            <person name="Zhang L."/>
            <person name="Liao Z."/>
            <person name="Wang S."/>
            <person name="Yan T."/>
            <person name="Shi P."/>
            <person name="Liu M."/>
            <person name="Fu X."/>
            <person name="Pan Q."/>
            <person name="Wang Y."/>
            <person name="Lv Z."/>
            <person name="Lu X."/>
            <person name="Zhang F."/>
            <person name="Jiang W."/>
            <person name="Ma Y."/>
            <person name="Chen M."/>
            <person name="Hao X."/>
            <person name="Li L."/>
            <person name="Tang Y."/>
            <person name="Lv G."/>
            <person name="Zhou Y."/>
            <person name="Sun X."/>
            <person name="Brodelius P.E."/>
            <person name="Rose J.K.C."/>
            <person name="Tang K."/>
        </authorList>
    </citation>
    <scope>NUCLEOTIDE SEQUENCE [LARGE SCALE GENOMIC DNA]</scope>
    <source>
        <strain evidence="2">cv. Huhao1</strain>
        <tissue evidence="1">Leaf</tissue>
    </source>
</reference>